<dbReference type="Gene3D" id="3.40.630.30">
    <property type="match status" value="1"/>
</dbReference>
<dbReference type="PROSITE" id="PS51186">
    <property type="entry name" value="GNAT"/>
    <property type="match status" value="1"/>
</dbReference>
<dbReference type="Pfam" id="PF13302">
    <property type="entry name" value="Acetyltransf_3"/>
    <property type="match status" value="1"/>
</dbReference>
<name>A0A2N0YZV2_9BACI</name>
<sequence>MDIHDIYGSLPVLETDRLILRKINLKDAKDMYAYCSNPEVAKYVTWQAHQTVTATREFIKYIMDQYELKKIAPWGMEWKENGQLIGTIDFVWWQTKNRAAEIGYVLHQDYWGKGIMTEACRKLVFFGFTQMDLIRIQARCVKENKASEKVMQKAGMKYEGTIRKGILLKGKHQDMQLYSILKEEFSTKP</sequence>
<evidence type="ECO:0000313" key="3">
    <source>
        <dbReference type="Proteomes" id="UP000233375"/>
    </source>
</evidence>
<evidence type="ECO:0000259" key="1">
    <source>
        <dbReference type="PROSITE" id="PS51186"/>
    </source>
</evidence>
<protein>
    <submittedName>
        <fullName evidence="2">GNAT family N-acetyltransferase</fullName>
    </submittedName>
</protein>
<dbReference type="Proteomes" id="UP000233375">
    <property type="component" value="Unassembled WGS sequence"/>
</dbReference>
<dbReference type="SUPFAM" id="SSF55729">
    <property type="entry name" value="Acyl-CoA N-acyltransferases (Nat)"/>
    <property type="match status" value="1"/>
</dbReference>
<feature type="domain" description="N-acetyltransferase" evidence="1">
    <location>
        <begin position="18"/>
        <end position="180"/>
    </location>
</feature>
<dbReference type="PANTHER" id="PTHR43792:SF9">
    <property type="entry name" value="RIBOSOMAL-PROTEIN-ALANINE ACETYLTRANSFERASE"/>
    <property type="match status" value="1"/>
</dbReference>
<dbReference type="InterPro" id="IPR051531">
    <property type="entry name" value="N-acetyltransferase"/>
</dbReference>
<reference evidence="2 3" key="1">
    <citation type="journal article" date="2003" name="Int. J. Syst. Evol. Microbiol.">
        <title>Bacillus nealsonii sp. nov., isolated from a spacecraft-assembly facility, whose spores are gamma-radiation resistant.</title>
        <authorList>
            <person name="Venkateswaran K."/>
            <person name="Kempf M."/>
            <person name="Chen F."/>
            <person name="Satomi M."/>
            <person name="Nicholson W."/>
            <person name="Kern R."/>
        </authorList>
    </citation>
    <scope>NUCLEOTIDE SEQUENCE [LARGE SCALE GENOMIC DNA]</scope>
    <source>
        <strain evidence="2 3">FO-92</strain>
    </source>
</reference>
<comment type="caution">
    <text evidence="2">The sequence shown here is derived from an EMBL/GenBank/DDBJ whole genome shotgun (WGS) entry which is preliminary data.</text>
</comment>
<dbReference type="CDD" id="cd04301">
    <property type="entry name" value="NAT_SF"/>
    <property type="match status" value="1"/>
</dbReference>
<dbReference type="RefSeq" id="WP_101178071.1">
    <property type="nucleotide sequence ID" value="NZ_PISE01000034.1"/>
</dbReference>
<dbReference type="AlphaFoldDB" id="A0A2N0YZV2"/>
<evidence type="ECO:0000313" key="2">
    <source>
        <dbReference type="EMBL" id="PKG22774.1"/>
    </source>
</evidence>
<keyword evidence="3" id="KW-1185">Reference proteome</keyword>
<dbReference type="InterPro" id="IPR000182">
    <property type="entry name" value="GNAT_dom"/>
</dbReference>
<dbReference type="OrthoDB" id="9785602at2"/>
<organism evidence="2 3">
    <name type="scientific">Niallia nealsonii</name>
    <dbReference type="NCBI Taxonomy" id="115979"/>
    <lineage>
        <taxon>Bacteria</taxon>
        <taxon>Bacillati</taxon>
        <taxon>Bacillota</taxon>
        <taxon>Bacilli</taxon>
        <taxon>Bacillales</taxon>
        <taxon>Bacillaceae</taxon>
        <taxon>Niallia</taxon>
    </lineage>
</organism>
<keyword evidence="2" id="KW-0808">Transferase</keyword>
<gene>
    <name evidence="2" type="ORF">CWS01_15335</name>
</gene>
<dbReference type="GO" id="GO:0008999">
    <property type="term" value="F:protein-N-terminal-alanine acetyltransferase activity"/>
    <property type="evidence" value="ECO:0007669"/>
    <property type="project" value="TreeGrafter"/>
</dbReference>
<accession>A0A2N0YZV2</accession>
<dbReference type="InterPro" id="IPR016181">
    <property type="entry name" value="Acyl_CoA_acyltransferase"/>
</dbReference>
<dbReference type="EMBL" id="PISE01000034">
    <property type="protein sequence ID" value="PKG22774.1"/>
    <property type="molecule type" value="Genomic_DNA"/>
</dbReference>
<dbReference type="GO" id="GO:0005737">
    <property type="term" value="C:cytoplasm"/>
    <property type="evidence" value="ECO:0007669"/>
    <property type="project" value="TreeGrafter"/>
</dbReference>
<proteinExistence type="predicted"/>
<dbReference type="PANTHER" id="PTHR43792">
    <property type="entry name" value="GNAT FAMILY, PUTATIVE (AFU_ORTHOLOGUE AFUA_3G00765)-RELATED-RELATED"/>
    <property type="match status" value="1"/>
</dbReference>